<protein>
    <submittedName>
        <fullName evidence="1">Uncharacterized protein</fullName>
    </submittedName>
</protein>
<dbReference type="RefSeq" id="WP_274359487.1">
    <property type="nucleotide sequence ID" value="NZ_CP118101.1"/>
</dbReference>
<accession>A0AAX3N0X4</accession>
<organism evidence="1 2">
    <name type="scientific">Paenibacillus urinalis</name>
    <dbReference type="NCBI Taxonomy" id="521520"/>
    <lineage>
        <taxon>Bacteria</taxon>
        <taxon>Bacillati</taxon>
        <taxon>Bacillota</taxon>
        <taxon>Bacilli</taxon>
        <taxon>Bacillales</taxon>
        <taxon>Paenibacillaceae</taxon>
        <taxon>Paenibacillus</taxon>
    </lineage>
</organism>
<reference evidence="1" key="1">
    <citation type="submission" date="2023-02" db="EMBL/GenBank/DDBJ databases">
        <title>Pathogen: clinical or host-associated sample.</title>
        <authorList>
            <person name="Hergert J."/>
            <person name="Casey R."/>
            <person name="Wagner J."/>
            <person name="Young E.L."/>
            <person name="Oakeson K.F."/>
        </authorList>
    </citation>
    <scope>NUCLEOTIDE SEQUENCE</scope>
    <source>
        <strain evidence="1">2022CK-00830</strain>
    </source>
</reference>
<dbReference type="EMBL" id="CP118101">
    <property type="protein sequence ID" value="WDH83351.1"/>
    <property type="molecule type" value="Genomic_DNA"/>
</dbReference>
<dbReference type="AlphaFoldDB" id="A0AAX3N0X4"/>
<name>A0AAX3N0X4_9BACL</name>
<gene>
    <name evidence="1" type="ORF">PUW23_03650</name>
</gene>
<evidence type="ECO:0000313" key="1">
    <source>
        <dbReference type="EMBL" id="WDH83351.1"/>
    </source>
</evidence>
<dbReference type="Proteomes" id="UP001220962">
    <property type="component" value="Chromosome"/>
</dbReference>
<proteinExistence type="predicted"/>
<evidence type="ECO:0000313" key="2">
    <source>
        <dbReference type="Proteomes" id="UP001220962"/>
    </source>
</evidence>
<sequence length="92" mass="10875">MKTITIKTDDSKYYYFASQALADKGYKEIGKVKYNRKFRTISTDLYEKDGKLYAFREMYHYNTTVYSIKLGLVHTLKGEYEIVEDTTSSEIR</sequence>